<organism evidence="2 3">
    <name type="scientific">Sphaerisporangium album</name>
    <dbReference type="NCBI Taxonomy" id="509200"/>
    <lineage>
        <taxon>Bacteria</taxon>
        <taxon>Bacillati</taxon>
        <taxon>Actinomycetota</taxon>
        <taxon>Actinomycetes</taxon>
        <taxon>Streptosporangiales</taxon>
        <taxon>Streptosporangiaceae</taxon>
        <taxon>Sphaerisporangium</taxon>
    </lineage>
</organism>
<evidence type="ECO:0000313" key="3">
    <source>
        <dbReference type="Proteomes" id="UP000253094"/>
    </source>
</evidence>
<feature type="compositionally biased region" description="Pro residues" evidence="1">
    <location>
        <begin position="355"/>
        <end position="364"/>
    </location>
</feature>
<gene>
    <name evidence="2" type="ORF">DQ384_19775</name>
</gene>
<feature type="compositionally biased region" description="Low complexity" evidence="1">
    <location>
        <begin position="274"/>
        <end position="284"/>
    </location>
</feature>
<feature type="compositionally biased region" description="Low complexity" evidence="1">
    <location>
        <begin position="365"/>
        <end position="374"/>
    </location>
</feature>
<proteinExistence type="predicted"/>
<feature type="compositionally biased region" description="Pro residues" evidence="1">
    <location>
        <begin position="375"/>
        <end position="386"/>
    </location>
</feature>
<dbReference type="AlphaFoldDB" id="A0A367FJC4"/>
<dbReference type="Proteomes" id="UP000253094">
    <property type="component" value="Unassembled WGS sequence"/>
</dbReference>
<name>A0A367FJC4_9ACTN</name>
<evidence type="ECO:0000256" key="1">
    <source>
        <dbReference type="SAM" id="MobiDB-lite"/>
    </source>
</evidence>
<accession>A0A367FJC4</accession>
<evidence type="ECO:0000313" key="2">
    <source>
        <dbReference type="EMBL" id="RCG29807.1"/>
    </source>
</evidence>
<dbReference type="PRINTS" id="PR01217">
    <property type="entry name" value="PRICHEXTENSN"/>
</dbReference>
<dbReference type="EMBL" id="QOIL01000010">
    <property type="protein sequence ID" value="RCG29807.1"/>
    <property type="molecule type" value="Genomic_DNA"/>
</dbReference>
<feature type="region of interest" description="Disordered" evidence="1">
    <location>
        <begin position="264"/>
        <end position="409"/>
    </location>
</feature>
<keyword evidence="3" id="KW-1185">Reference proteome</keyword>
<dbReference type="RefSeq" id="WP_114030316.1">
    <property type="nucleotide sequence ID" value="NZ_QOIL01000010.1"/>
</dbReference>
<sequence>MLQLGATSLVIDGVTVFRDHADPNQFWYLPAPVRLSERPADHEPAFTLVVYKPAAVAGGAKGGGFLMFEVDLRLDEQARRRILGELRRFAPQPVLSPVPFDDGEVQCVALNVQGPAGTRDTGAFVAVEEILGAAVPSLFGDNQAIFSLTLSAAGATIMRQVFDQGGAPVGVIYKLRFTALRPALHVKISADLSRVYEELSLGLSVQVYWVRAGVEAAFQKLAQDGVIKIEVADFVPGSERSQQEQWALDFFRDKLLSEWFEPSLSPSGLPRQAPAPGTATPASPVVSHPVSGTPATGAPGNPPATGSPPTGTAGGPPPAGTAGGPPPGTSGGPPPAGAAGGRPPGGSPPAGSAGAPPPPPPPAGAPASGATGAAPPAPPPPPPPGPGTANPSTGRPAPGPSTGTSPAAAGGVDTALVSFKLRYVHQEELKHVTLVLDRAEAVQRVHAPQGFFGLLAGTLSGPGHLVEVDLDDPFFREFTVRMQCGVDFAALGLHSISVALEYGRPADPGGPKRGTFVFDANAPGDRTFDVYVNKTLDTDYRYVIEYNFRQDAGWAARETSYRFGGETGDRTLDLDPSLRLGFLDVTVEPADLDPGAIAFTDVHLTYQDPDGWARDKTLVVRPDGAVQHWRVRSGTRLADTFTYSFTHNLVDGSVIATEPRTAAETRVAVVDPFPGRLDLDLVPAWDAAAGIRTVFVELAYDDAASGYHRELRVELPGSQTTTTRAHIALRDPRVRDFSHRFTFVAASGQVRRTPVVSTTETLVLIQPA</sequence>
<protein>
    <submittedName>
        <fullName evidence="2">Uncharacterized protein</fullName>
    </submittedName>
</protein>
<reference evidence="2 3" key="1">
    <citation type="submission" date="2018-06" db="EMBL/GenBank/DDBJ databases">
        <title>Sphaerisporangium craniellae sp. nov., isolated from a marine sponge in the South China Sea.</title>
        <authorList>
            <person name="Li L."/>
        </authorList>
    </citation>
    <scope>NUCLEOTIDE SEQUENCE [LARGE SCALE GENOMIC DNA]</scope>
    <source>
        <strain evidence="2 3">CCTCC AA 208026</strain>
    </source>
</reference>
<dbReference type="OrthoDB" id="1488714at2"/>
<comment type="caution">
    <text evidence="2">The sequence shown here is derived from an EMBL/GenBank/DDBJ whole genome shotgun (WGS) entry which is preliminary data.</text>
</comment>
<feature type="compositionally biased region" description="Pro residues" evidence="1">
    <location>
        <begin position="315"/>
        <end position="336"/>
    </location>
</feature>